<evidence type="ECO:0000256" key="1">
    <source>
        <dbReference type="SAM" id="SignalP"/>
    </source>
</evidence>
<dbReference type="PROSITE" id="PS51257">
    <property type="entry name" value="PROKAR_LIPOPROTEIN"/>
    <property type="match status" value="1"/>
</dbReference>
<feature type="signal peptide" evidence="1">
    <location>
        <begin position="1"/>
        <end position="23"/>
    </location>
</feature>
<accession>A0A1G5HAS7</accession>
<evidence type="ECO:0000259" key="2">
    <source>
        <dbReference type="Pfam" id="PF13349"/>
    </source>
</evidence>
<proteinExistence type="predicted"/>
<dbReference type="EMBL" id="FMVM01000006">
    <property type="protein sequence ID" value="SCY60440.1"/>
    <property type="molecule type" value="Genomic_DNA"/>
</dbReference>
<keyword evidence="1" id="KW-0732">Signal</keyword>
<dbReference type="STRING" id="582692.SAMN05720606_106286"/>
<keyword evidence="4" id="KW-1185">Reference proteome</keyword>
<organism evidence="3 4">
    <name type="scientific">Paenibacillus polysaccharolyticus</name>
    <dbReference type="NCBI Taxonomy" id="582692"/>
    <lineage>
        <taxon>Bacteria</taxon>
        <taxon>Bacillati</taxon>
        <taxon>Bacillota</taxon>
        <taxon>Bacilli</taxon>
        <taxon>Bacillales</taxon>
        <taxon>Paenibacillaceae</taxon>
        <taxon>Paenibacillus</taxon>
    </lineage>
</organism>
<dbReference type="Proteomes" id="UP000198538">
    <property type="component" value="Unassembled WGS sequence"/>
</dbReference>
<dbReference type="Pfam" id="PF13349">
    <property type="entry name" value="DUF4097"/>
    <property type="match status" value="1"/>
</dbReference>
<sequence length="221" mass="24248">MKKVWPVWLCMLLILVSCNPPHAPFTDNQTMPLGTAKVISIDNGSTPVTIETVSGLDSLEVSSTAPDRKPAFTIERSQQHIRIAANNHLFRIFNLANKPVMVVKIPLHYEGSLQINSSSGTVNIIRPQNSLVVDGTSGSIELIADRIVSDIRLASTSGKISLRIAEPAPDVSWTLESRSGRRSFALEWQQMNENKHISQGVTGQGTYQVHVITRSGNIQVQ</sequence>
<reference evidence="4" key="1">
    <citation type="submission" date="2016-10" db="EMBL/GenBank/DDBJ databases">
        <authorList>
            <person name="Varghese N."/>
            <person name="Submissions S."/>
        </authorList>
    </citation>
    <scope>NUCLEOTIDE SEQUENCE [LARGE SCALE GENOMIC DNA]</scope>
    <source>
        <strain evidence="4">BL9</strain>
    </source>
</reference>
<feature type="domain" description="DUF4097" evidence="2">
    <location>
        <begin position="115"/>
        <end position="220"/>
    </location>
</feature>
<dbReference type="AlphaFoldDB" id="A0A1G5HAS7"/>
<dbReference type="RefSeq" id="WP_090918995.1">
    <property type="nucleotide sequence ID" value="NZ_FMVM01000006.1"/>
</dbReference>
<gene>
    <name evidence="3" type="ORF">SAMN05720606_106286</name>
</gene>
<name>A0A1G5HAS7_9BACL</name>
<evidence type="ECO:0000313" key="3">
    <source>
        <dbReference type="EMBL" id="SCY60440.1"/>
    </source>
</evidence>
<protein>
    <submittedName>
        <fullName evidence="3">Putative adhesin</fullName>
    </submittedName>
</protein>
<feature type="chain" id="PRO_5011488803" evidence="1">
    <location>
        <begin position="24"/>
        <end position="221"/>
    </location>
</feature>
<dbReference type="InterPro" id="IPR025164">
    <property type="entry name" value="Toastrack_DUF4097"/>
</dbReference>
<evidence type="ECO:0000313" key="4">
    <source>
        <dbReference type="Proteomes" id="UP000198538"/>
    </source>
</evidence>